<organism evidence="2 3">
    <name type="scientific">Morganella phage MmP1</name>
    <dbReference type="NCBI Taxonomy" id="526118"/>
    <lineage>
        <taxon>Viruses</taxon>
        <taxon>Duplodnaviria</taxon>
        <taxon>Heunggongvirae</taxon>
        <taxon>Uroviricota</taxon>
        <taxon>Caudoviricetes</taxon>
        <taxon>Autographivirales</taxon>
        <taxon>Autotranscriptaviridae</taxon>
        <taxon>Studiervirinae</taxon>
        <taxon>Minipunavirus</taxon>
        <taxon>Minipunavirus MmP1</taxon>
    </lineage>
</organism>
<dbReference type="InterPro" id="IPR044930">
    <property type="entry name" value="Homing_endonuclease_His-Me"/>
</dbReference>
<dbReference type="EMBL" id="EU652770">
    <property type="protein sequence ID" value="ACF42047.1"/>
    <property type="molecule type" value="Genomic_DNA"/>
</dbReference>
<dbReference type="InterPro" id="IPR044925">
    <property type="entry name" value="His-Me_finger_sf"/>
</dbReference>
<protein>
    <recommendedName>
        <fullName evidence="1">HNH nuclease domain-containing protein</fullName>
    </recommendedName>
</protein>
<evidence type="ECO:0000259" key="1">
    <source>
        <dbReference type="Pfam" id="PF13392"/>
    </source>
</evidence>
<sequence>MIKFKKDLSSKTYLSDGCILWEGKPWHKSYVTVRVEGKLTKAHIASYRLHNGGIPAGMVIRHTCDNKRCVNPNHLLLGTRKENTHDMLERHPRFEQYRGKLREM</sequence>
<accession>B4YQH7</accession>
<proteinExistence type="predicted"/>
<dbReference type="GO" id="GO:0004519">
    <property type="term" value="F:endonuclease activity"/>
    <property type="evidence" value="ECO:0007669"/>
    <property type="project" value="InterPro"/>
</dbReference>
<dbReference type="RefSeq" id="YP_002048668.1">
    <property type="nucleotide sequence ID" value="NC_011085.3"/>
</dbReference>
<name>B4YQH7_9CAUD</name>
<dbReference type="InterPro" id="IPR003615">
    <property type="entry name" value="HNH_nuc"/>
</dbReference>
<dbReference type="GeneID" id="6492586"/>
<dbReference type="OrthoDB" id="21336at10239"/>
<keyword evidence="3" id="KW-1185">Reference proteome</keyword>
<evidence type="ECO:0000313" key="2">
    <source>
        <dbReference type="EMBL" id="ACF42047.1"/>
    </source>
</evidence>
<dbReference type="Proteomes" id="UP000001864">
    <property type="component" value="Segment"/>
</dbReference>
<dbReference type="SUPFAM" id="SSF54060">
    <property type="entry name" value="His-Me finger endonucleases"/>
    <property type="match status" value="1"/>
</dbReference>
<dbReference type="Gene3D" id="3.90.75.10">
    <property type="entry name" value="Homing Intron 3 (I-ppo) Encoded Endonuclease, Chain A"/>
    <property type="match status" value="1"/>
</dbReference>
<dbReference type="KEGG" id="vg:6492586"/>
<dbReference type="Pfam" id="PF13392">
    <property type="entry name" value="HNH_3"/>
    <property type="match status" value="1"/>
</dbReference>
<feature type="domain" description="HNH nuclease" evidence="1">
    <location>
        <begin position="41"/>
        <end position="84"/>
    </location>
</feature>
<gene>
    <name evidence="2" type="ORF">MmP1_gp47</name>
</gene>
<evidence type="ECO:0000313" key="3">
    <source>
        <dbReference type="Proteomes" id="UP000001864"/>
    </source>
</evidence>
<reference evidence="2 3" key="1">
    <citation type="journal article" date="2010" name="Genomics">
        <title>Identification of lytic bacteriophage MmP1, assigned to a new member of T7-like phages infecting Morganella morganii.</title>
        <authorList>
            <person name="Zhu J."/>
            <person name="Rao X."/>
            <person name="Tan Y."/>
            <person name="Xiong K."/>
            <person name="Hu Z."/>
            <person name="Chen Z."/>
            <person name="Jin X."/>
            <person name="Li S."/>
            <person name="Chen Y."/>
            <person name="Hu F."/>
        </authorList>
    </citation>
    <scope>NUCLEOTIDE SEQUENCE [LARGE SCALE GENOMIC DNA]</scope>
</reference>